<organism evidence="2 3">
    <name type="scientific">Bordetella hinzii OH87 BAL007II</name>
    <dbReference type="NCBI Taxonomy" id="1331262"/>
    <lineage>
        <taxon>Bacteria</taxon>
        <taxon>Pseudomonadati</taxon>
        <taxon>Pseudomonadota</taxon>
        <taxon>Betaproteobacteria</taxon>
        <taxon>Burkholderiales</taxon>
        <taxon>Alcaligenaceae</taxon>
        <taxon>Bordetella</taxon>
    </lineage>
</organism>
<dbReference type="Proteomes" id="UP000025748">
    <property type="component" value="Unassembled WGS sequence"/>
</dbReference>
<reference evidence="2 3" key="1">
    <citation type="submission" date="2014-03" db="EMBL/GenBank/DDBJ databases">
        <title>Genome sequence of Bordetella hinzii.</title>
        <authorList>
            <person name="Register K."/>
            <person name="Harvill E."/>
            <person name="Goodfield L.L."/>
            <person name="Ivanov Y.V."/>
            <person name="Meyer J.A."/>
            <person name="Muse S.J."/>
            <person name="Jacobs N."/>
            <person name="Bendor L."/>
            <person name="Smallridge W.E."/>
            <person name="Brinkac L.M."/>
            <person name="Sanka R."/>
            <person name="Kim M."/>
            <person name="Losada L."/>
        </authorList>
    </citation>
    <scope>NUCLEOTIDE SEQUENCE [LARGE SCALE GENOMIC DNA]</scope>
    <source>
        <strain evidence="2 3">OH87 BAL007II</strain>
    </source>
</reference>
<gene>
    <name evidence="2" type="ORF">L544_0351</name>
</gene>
<feature type="region of interest" description="Disordered" evidence="1">
    <location>
        <begin position="16"/>
        <end position="52"/>
    </location>
</feature>
<comment type="caution">
    <text evidence="2">The sequence shown here is derived from an EMBL/GenBank/DDBJ whole genome shotgun (WGS) entry which is preliminary data.</text>
</comment>
<evidence type="ECO:0000313" key="3">
    <source>
        <dbReference type="Proteomes" id="UP000025748"/>
    </source>
</evidence>
<dbReference type="RefSeq" id="WP_185843226.1">
    <property type="nucleotide sequence ID" value="NZ_JHEM01000029.1"/>
</dbReference>
<keyword evidence="3" id="KW-1185">Reference proteome</keyword>
<evidence type="ECO:0000256" key="1">
    <source>
        <dbReference type="SAM" id="MobiDB-lite"/>
    </source>
</evidence>
<sequence>MSNNEKSSKALASLAGKVLQQKSSTQAAKRLAGSVLTQAPDRKPSGGKKSGK</sequence>
<dbReference type="EMBL" id="JHEM01000029">
    <property type="protein sequence ID" value="KCB21871.1"/>
    <property type="molecule type" value="Genomic_DNA"/>
</dbReference>
<evidence type="ECO:0000313" key="2">
    <source>
        <dbReference type="EMBL" id="KCB21871.1"/>
    </source>
</evidence>
<accession>A0ABR4QWV5</accession>
<protein>
    <submittedName>
        <fullName evidence="2">N-acetyltransferase YedL</fullName>
    </submittedName>
</protein>
<name>A0ABR4QWV5_9BORD</name>
<proteinExistence type="predicted"/>